<dbReference type="PANTHER" id="PTHR47359:SF3">
    <property type="entry name" value="NLP_P60 DOMAIN-CONTAINING PROTEIN-RELATED"/>
    <property type="match status" value="1"/>
</dbReference>
<evidence type="ECO:0000313" key="7">
    <source>
        <dbReference type="EMBL" id="RCG18230.1"/>
    </source>
</evidence>
<dbReference type="PROSITE" id="PS51935">
    <property type="entry name" value="NLPC_P60"/>
    <property type="match status" value="1"/>
</dbReference>
<reference evidence="7 8" key="1">
    <citation type="submission" date="2018-06" db="EMBL/GenBank/DDBJ databases">
        <title>Sphaerisporangium craniellae sp. nov., isolated from a marine sponge in the South China Sea.</title>
        <authorList>
            <person name="Li L."/>
        </authorList>
    </citation>
    <scope>NUCLEOTIDE SEQUENCE [LARGE SCALE GENOMIC DNA]</scope>
    <source>
        <strain evidence="7 8">CCTCC AA 208026</strain>
    </source>
</reference>
<dbReference type="AlphaFoldDB" id="A0A367ELY0"/>
<dbReference type="EMBL" id="QOIL01000038">
    <property type="protein sequence ID" value="RCG18230.1"/>
    <property type="molecule type" value="Genomic_DNA"/>
</dbReference>
<keyword evidence="5" id="KW-0732">Signal</keyword>
<evidence type="ECO:0000313" key="8">
    <source>
        <dbReference type="Proteomes" id="UP000253094"/>
    </source>
</evidence>
<keyword evidence="3" id="KW-0378">Hydrolase</keyword>
<accession>A0A367ELY0</accession>
<keyword evidence="4" id="KW-0788">Thiol protease</keyword>
<feature type="domain" description="NlpC/P60" evidence="6">
    <location>
        <begin position="208"/>
        <end position="343"/>
    </location>
</feature>
<proteinExistence type="inferred from homology"/>
<dbReference type="InterPro" id="IPR051794">
    <property type="entry name" value="PG_Endopeptidase_C40"/>
</dbReference>
<dbReference type="Gene3D" id="3.90.1720.10">
    <property type="entry name" value="endopeptidase domain like (from Nostoc punctiforme)"/>
    <property type="match status" value="1"/>
</dbReference>
<dbReference type="Pfam" id="PF00877">
    <property type="entry name" value="NLPC_P60"/>
    <property type="match status" value="1"/>
</dbReference>
<dbReference type="GO" id="GO:0008234">
    <property type="term" value="F:cysteine-type peptidase activity"/>
    <property type="evidence" value="ECO:0007669"/>
    <property type="project" value="UniProtKB-KW"/>
</dbReference>
<keyword evidence="2" id="KW-0645">Protease</keyword>
<comment type="caution">
    <text evidence="7">The sequence shown here is derived from an EMBL/GenBank/DDBJ whole genome shotgun (WGS) entry which is preliminary data.</text>
</comment>
<dbReference type="RefSeq" id="WP_114033968.1">
    <property type="nucleotide sequence ID" value="NZ_QOIL01000038.1"/>
</dbReference>
<evidence type="ECO:0000256" key="4">
    <source>
        <dbReference type="ARBA" id="ARBA00022807"/>
    </source>
</evidence>
<feature type="chain" id="PRO_5038967489" evidence="5">
    <location>
        <begin position="19"/>
        <end position="344"/>
    </location>
</feature>
<dbReference type="SUPFAM" id="SSF54001">
    <property type="entry name" value="Cysteine proteinases"/>
    <property type="match status" value="1"/>
</dbReference>
<gene>
    <name evidence="7" type="ORF">DQ384_39245</name>
</gene>
<dbReference type="GO" id="GO:0006508">
    <property type="term" value="P:proteolysis"/>
    <property type="evidence" value="ECO:0007669"/>
    <property type="project" value="UniProtKB-KW"/>
</dbReference>
<dbReference type="PANTHER" id="PTHR47359">
    <property type="entry name" value="PEPTIDOGLYCAN DL-ENDOPEPTIDASE CWLO"/>
    <property type="match status" value="1"/>
</dbReference>
<dbReference type="InterPro" id="IPR038765">
    <property type="entry name" value="Papain-like_cys_pep_sf"/>
</dbReference>
<name>A0A367ELY0_9ACTN</name>
<dbReference type="Proteomes" id="UP000253094">
    <property type="component" value="Unassembled WGS sequence"/>
</dbReference>
<evidence type="ECO:0000256" key="3">
    <source>
        <dbReference type="ARBA" id="ARBA00022801"/>
    </source>
</evidence>
<organism evidence="7 8">
    <name type="scientific">Sphaerisporangium album</name>
    <dbReference type="NCBI Taxonomy" id="509200"/>
    <lineage>
        <taxon>Bacteria</taxon>
        <taxon>Bacillati</taxon>
        <taxon>Actinomycetota</taxon>
        <taxon>Actinomycetes</taxon>
        <taxon>Streptosporangiales</taxon>
        <taxon>Streptosporangiaceae</taxon>
        <taxon>Sphaerisporangium</taxon>
    </lineage>
</organism>
<dbReference type="OrthoDB" id="5496837at2"/>
<sequence length="344" mass="36020">MGKAVPALLALLLVCAAAVTTGLSMDSAGSACAVSSPPSATIAAATTTLTSDQARNAHLIVDITRQRLPAGKAKHAATIALMTAMTESSLRNLSHGDRDSIGLFQQRAAWGGAAQRADPQYAVAAFLGGPEPPPPPGLTDLPGWDSLPPWVAAQAVQRSAYPDGSNYRRWAGFAAALADQIWGSTTAPACPSTPASPDLDAQASAQPTTRVRTAITWALRQLGTPYVWGGDCADPQKRPTDPRRQNCDCSSLVQQAYRHAGVNLPRTTGEQVHSGRPVSADQVAPGDLVFTLGAGGTVQRPGHVVMYIGDGQVIQAPQTGELVKLSPWTKFRDRAVAIRRVLPS</sequence>
<evidence type="ECO:0000259" key="6">
    <source>
        <dbReference type="PROSITE" id="PS51935"/>
    </source>
</evidence>
<keyword evidence="8" id="KW-1185">Reference proteome</keyword>
<feature type="signal peptide" evidence="5">
    <location>
        <begin position="1"/>
        <end position="18"/>
    </location>
</feature>
<protein>
    <submittedName>
        <fullName evidence="7">NlpC/P60 family protein</fullName>
    </submittedName>
</protein>
<comment type="similarity">
    <text evidence="1">Belongs to the peptidase C40 family.</text>
</comment>
<evidence type="ECO:0000256" key="2">
    <source>
        <dbReference type="ARBA" id="ARBA00022670"/>
    </source>
</evidence>
<dbReference type="InterPro" id="IPR000064">
    <property type="entry name" value="NLP_P60_dom"/>
</dbReference>
<evidence type="ECO:0000256" key="1">
    <source>
        <dbReference type="ARBA" id="ARBA00007074"/>
    </source>
</evidence>
<evidence type="ECO:0000256" key="5">
    <source>
        <dbReference type="SAM" id="SignalP"/>
    </source>
</evidence>